<dbReference type="PANTHER" id="PTHR43297">
    <property type="entry name" value="OLIGOPEPTIDE TRANSPORT ATP-BINDING PROTEIN APPD"/>
    <property type="match status" value="1"/>
</dbReference>
<keyword evidence="5" id="KW-1003">Cell membrane</keyword>
<gene>
    <name evidence="14" type="ORF">G3I70_39200</name>
</gene>
<dbReference type="InterPro" id="IPR035906">
    <property type="entry name" value="MetI-like_sf"/>
</dbReference>
<proteinExistence type="inferred from homology"/>
<comment type="caution">
    <text evidence="14">The sequence shown here is derived from an EMBL/GenBank/DDBJ whole genome shotgun (WGS) entry which is preliminary data.</text>
</comment>
<protein>
    <submittedName>
        <fullName evidence="14">Dipeptide/oligopeptide/nickel ABC transporter permease/ATP-binding protein</fullName>
    </submittedName>
</protein>
<evidence type="ECO:0000256" key="11">
    <source>
        <dbReference type="RuleBase" id="RU363032"/>
    </source>
</evidence>
<dbReference type="EMBL" id="JAAGLI010001060">
    <property type="protein sequence ID" value="NEA28484.1"/>
    <property type="molecule type" value="Genomic_DNA"/>
</dbReference>
<dbReference type="InterPro" id="IPR027417">
    <property type="entry name" value="P-loop_NTPase"/>
</dbReference>
<accession>A0A6L9QX49</accession>
<evidence type="ECO:0000256" key="2">
    <source>
        <dbReference type="ARBA" id="ARBA00004202"/>
    </source>
</evidence>
<evidence type="ECO:0000256" key="4">
    <source>
        <dbReference type="ARBA" id="ARBA00022448"/>
    </source>
</evidence>
<dbReference type="InterPro" id="IPR000515">
    <property type="entry name" value="MetI-like"/>
</dbReference>
<dbReference type="InterPro" id="IPR003439">
    <property type="entry name" value="ABC_transporter-like_ATP-bd"/>
</dbReference>
<feature type="transmembrane region" description="Helical" evidence="11">
    <location>
        <begin position="211"/>
        <end position="235"/>
    </location>
</feature>
<dbReference type="Pfam" id="PF12911">
    <property type="entry name" value="OppC_N"/>
    <property type="match status" value="1"/>
</dbReference>
<dbReference type="Pfam" id="PF00528">
    <property type="entry name" value="BPD_transp_1"/>
    <property type="match status" value="1"/>
</dbReference>
<comment type="subcellular location">
    <subcellularLocation>
        <location evidence="11">Cell membrane</location>
        <topology evidence="11">Multi-pass membrane protein</topology>
    </subcellularLocation>
    <subcellularLocation>
        <location evidence="2">Cell membrane</location>
        <topology evidence="2">Peripheral membrane protein</topology>
    </subcellularLocation>
    <subcellularLocation>
        <location evidence="1">Membrane</location>
        <topology evidence="1">Multi-pass membrane protein</topology>
    </subcellularLocation>
</comment>
<dbReference type="PROSITE" id="PS50928">
    <property type="entry name" value="ABC_TM1"/>
    <property type="match status" value="1"/>
</dbReference>
<evidence type="ECO:0000313" key="14">
    <source>
        <dbReference type="EMBL" id="NEA28484.1"/>
    </source>
</evidence>
<sequence length="596" mass="62832">MTSEPVTAQAEAAGTPGAARVRGHWARRLLRNPVAVACLVFIVAVILFGLAGPWLAPHPAGESELAAVNAPPFSAGHPLGGDGSGRDILSRLMLGTRRTLFACVVILAVGVLAGVPAGLVAGYRRGAVDAVMSWVSDVIMTMPGIVLLIALYSLTGPDLVAAMAMFGVLVAPSYFRLVRGVVFVVRNELYVDAAKVVGLSDARIIGRHVLWAVRAPVVIQSAFVLGAGIAIQAVVDFLGLGDPSKASWGAMLQESFANIYSNGWSVVWPATLISLVILALVLLGNALRDVLQAGGARNPLSQRQRERLAGVLAQKAGTGQESPEAAGDALLSVRGLRIAYPSGEDCATEVVRGVDVDVRKGEIRGLVGESGSGKTQTAFCILGILSAEALVVGGSVVFDGDDLLKDRAAQARARGRRIAYVPQEPMSNLDPCFTVGAQLVAGLRAVKRISRRDARREILALLARVGIKEPERVVGLYPHQISGGMAQRVLICGAVAADPDLIIADEPTTALDVTIQAEVLDLLRELRDERGLGMILVTHNFGVVADLCDTVSVMKDGRIVESGEVQAIFREPRHHYTRDLLSSTRAVGLKEVVNGG</sequence>
<dbReference type="PANTHER" id="PTHR43297:SF2">
    <property type="entry name" value="DIPEPTIDE TRANSPORT ATP-BINDING PROTEIN DPPD"/>
    <property type="match status" value="1"/>
</dbReference>
<feature type="transmembrane region" description="Helical" evidence="11">
    <location>
        <begin position="34"/>
        <end position="56"/>
    </location>
</feature>
<feature type="transmembrane region" description="Helical" evidence="11">
    <location>
        <begin position="266"/>
        <end position="287"/>
    </location>
</feature>
<reference evidence="14 15" key="1">
    <citation type="submission" date="2020-01" db="EMBL/GenBank/DDBJ databases">
        <title>Insect and environment-associated Actinomycetes.</title>
        <authorList>
            <person name="Currrie C."/>
            <person name="Chevrette M."/>
            <person name="Carlson C."/>
            <person name="Stubbendieck R."/>
            <person name="Wendt-Pienkowski E."/>
        </authorList>
    </citation>
    <scope>NUCLEOTIDE SEQUENCE [LARGE SCALE GENOMIC DNA]</scope>
    <source>
        <strain evidence="14 15">SID10258</strain>
    </source>
</reference>
<evidence type="ECO:0000256" key="6">
    <source>
        <dbReference type="ARBA" id="ARBA00022692"/>
    </source>
</evidence>
<dbReference type="Pfam" id="PF00005">
    <property type="entry name" value="ABC_tran"/>
    <property type="match status" value="1"/>
</dbReference>
<keyword evidence="10 11" id="KW-0472">Membrane</keyword>
<dbReference type="RefSeq" id="WP_163062924.1">
    <property type="nucleotide sequence ID" value="NZ_JAAGLI010001060.1"/>
</dbReference>
<keyword evidence="9 11" id="KW-1133">Transmembrane helix</keyword>
<keyword evidence="8 14" id="KW-0067">ATP-binding</keyword>
<feature type="domain" description="ABC transporter" evidence="12">
    <location>
        <begin position="333"/>
        <end position="581"/>
    </location>
</feature>
<dbReference type="PROSITE" id="PS50893">
    <property type="entry name" value="ABC_TRANSPORTER_2"/>
    <property type="match status" value="1"/>
</dbReference>
<dbReference type="SUPFAM" id="SSF161098">
    <property type="entry name" value="MetI-like"/>
    <property type="match status" value="1"/>
</dbReference>
<dbReference type="AlphaFoldDB" id="A0A6L9QX49"/>
<dbReference type="Gene3D" id="1.10.3720.10">
    <property type="entry name" value="MetI-like"/>
    <property type="match status" value="1"/>
</dbReference>
<keyword evidence="7" id="KW-0547">Nucleotide-binding</keyword>
<dbReference type="GO" id="GO:0005886">
    <property type="term" value="C:plasma membrane"/>
    <property type="evidence" value="ECO:0007669"/>
    <property type="project" value="UniProtKB-SubCell"/>
</dbReference>
<feature type="transmembrane region" description="Helical" evidence="11">
    <location>
        <begin position="99"/>
        <end position="122"/>
    </location>
</feature>
<evidence type="ECO:0000259" key="12">
    <source>
        <dbReference type="PROSITE" id="PS50893"/>
    </source>
</evidence>
<dbReference type="CDD" id="cd03257">
    <property type="entry name" value="ABC_NikE_OppD_transporters"/>
    <property type="match status" value="1"/>
</dbReference>
<dbReference type="InterPro" id="IPR050388">
    <property type="entry name" value="ABC_Ni/Peptide_Import"/>
</dbReference>
<evidence type="ECO:0000256" key="5">
    <source>
        <dbReference type="ARBA" id="ARBA00022475"/>
    </source>
</evidence>
<evidence type="ECO:0000256" key="10">
    <source>
        <dbReference type="ARBA" id="ARBA00023136"/>
    </source>
</evidence>
<evidence type="ECO:0000256" key="9">
    <source>
        <dbReference type="ARBA" id="ARBA00022989"/>
    </source>
</evidence>
<comment type="similarity">
    <text evidence="3">Belongs to the ABC transporter superfamily.</text>
</comment>
<dbReference type="GO" id="GO:0005524">
    <property type="term" value="F:ATP binding"/>
    <property type="evidence" value="ECO:0007669"/>
    <property type="project" value="UniProtKB-KW"/>
</dbReference>
<dbReference type="Gene3D" id="3.40.50.300">
    <property type="entry name" value="P-loop containing nucleotide triphosphate hydrolases"/>
    <property type="match status" value="1"/>
</dbReference>
<keyword evidence="4 11" id="KW-0813">Transport</keyword>
<evidence type="ECO:0000256" key="7">
    <source>
        <dbReference type="ARBA" id="ARBA00022741"/>
    </source>
</evidence>
<evidence type="ECO:0000256" key="1">
    <source>
        <dbReference type="ARBA" id="ARBA00004141"/>
    </source>
</evidence>
<organism evidence="14 15">
    <name type="scientific">Actinomadura bangladeshensis</name>
    <dbReference type="NCBI Taxonomy" id="453573"/>
    <lineage>
        <taxon>Bacteria</taxon>
        <taxon>Bacillati</taxon>
        <taxon>Actinomycetota</taxon>
        <taxon>Actinomycetes</taxon>
        <taxon>Streptosporangiales</taxon>
        <taxon>Thermomonosporaceae</taxon>
        <taxon>Actinomadura</taxon>
    </lineage>
</organism>
<evidence type="ECO:0000259" key="13">
    <source>
        <dbReference type="PROSITE" id="PS50928"/>
    </source>
</evidence>
<evidence type="ECO:0000313" key="15">
    <source>
        <dbReference type="Proteomes" id="UP000475532"/>
    </source>
</evidence>
<dbReference type="PROSITE" id="PS00211">
    <property type="entry name" value="ABC_TRANSPORTER_1"/>
    <property type="match status" value="1"/>
</dbReference>
<dbReference type="InterPro" id="IPR025966">
    <property type="entry name" value="OppC_N"/>
</dbReference>
<feature type="transmembrane region" description="Helical" evidence="11">
    <location>
        <begin position="159"/>
        <end position="177"/>
    </location>
</feature>
<evidence type="ECO:0000256" key="3">
    <source>
        <dbReference type="ARBA" id="ARBA00005417"/>
    </source>
</evidence>
<evidence type="ECO:0000256" key="8">
    <source>
        <dbReference type="ARBA" id="ARBA00022840"/>
    </source>
</evidence>
<dbReference type="InterPro" id="IPR017871">
    <property type="entry name" value="ABC_transporter-like_CS"/>
</dbReference>
<feature type="domain" description="ABC transmembrane type-1" evidence="13">
    <location>
        <begin position="96"/>
        <end position="284"/>
    </location>
</feature>
<feature type="transmembrane region" description="Helical" evidence="11">
    <location>
        <begin position="134"/>
        <end position="153"/>
    </location>
</feature>
<dbReference type="SMART" id="SM00382">
    <property type="entry name" value="AAA"/>
    <property type="match status" value="1"/>
</dbReference>
<keyword evidence="6 11" id="KW-0812">Transmembrane</keyword>
<dbReference type="InterPro" id="IPR003593">
    <property type="entry name" value="AAA+_ATPase"/>
</dbReference>
<dbReference type="CDD" id="cd06261">
    <property type="entry name" value="TM_PBP2"/>
    <property type="match status" value="1"/>
</dbReference>
<dbReference type="Proteomes" id="UP000475532">
    <property type="component" value="Unassembled WGS sequence"/>
</dbReference>
<dbReference type="SUPFAM" id="SSF52540">
    <property type="entry name" value="P-loop containing nucleoside triphosphate hydrolases"/>
    <property type="match status" value="1"/>
</dbReference>
<comment type="similarity">
    <text evidence="11">Belongs to the binding-protein-dependent transport system permease family.</text>
</comment>
<dbReference type="GO" id="GO:0055085">
    <property type="term" value="P:transmembrane transport"/>
    <property type="evidence" value="ECO:0007669"/>
    <property type="project" value="InterPro"/>
</dbReference>
<name>A0A6L9QX49_9ACTN</name>
<dbReference type="GO" id="GO:0016887">
    <property type="term" value="F:ATP hydrolysis activity"/>
    <property type="evidence" value="ECO:0007669"/>
    <property type="project" value="InterPro"/>
</dbReference>